<dbReference type="Gene3D" id="1.10.238.160">
    <property type="match status" value="1"/>
</dbReference>
<accession>A0A2S6G6I6</accession>
<dbReference type="EMBL" id="PTIU01000010">
    <property type="protein sequence ID" value="PPK54762.1"/>
    <property type="molecule type" value="Genomic_DNA"/>
</dbReference>
<reference evidence="2 5" key="1">
    <citation type="submission" date="2018-02" db="EMBL/GenBank/DDBJ databases">
        <title>Deep subsurface shale carbon reservoir microbial communities from Ohio and West Virginia, USA.</title>
        <authorList>
            <person name="Wrighton K."/>
        </authorList>
    </citation>
    <scope>NUCLEOTIDE SEQUENCE [LARGE SCALE GENOMIC DNA]</scope>
    <source>
        <strain evidence="2 5">UTICA-S1B6</strain>
    </source>
</reference>
<keyword evidence="5" id="KW-1185">Reference proteome</keyword>
<sequence length="66" mass="7835">MKHMFSSETNERLLTYEEVCAVTQLSQATLRRYVRSGRFPAPIKPNPQGRAVRFRIQDVRNWLDRL</sequence>
<dbReference type="RefSeq" id="WP_022987609.1">
    <property type="nucleotide sequence ID" value="NZ_PTIT01000012.1"/>
</dbReference>
<name>A0A2S6G6I6_9GAMM</name>
<dbReference type="InterPro" id="IPR041657">
    <property type="entry name" value="HTH_17"/>
</dbReference>
<evidence type="ECO:0000313" key="5">
    <source>
        <dbReference type="Proteomes" id="UP000239648"/>
    </source>
</evidence>
<reference evidence="3 4" key="2">
    <citation type="submission" date="2018-02" db="EMBL/GenBank/DDBJ databases">
        <title>Subsurface microbial communities from deep shales in Ohio and West Virginia, USA.</title>
        <authorList>
            <person name="Wrighton K."/>
        </authorList>
    </citation>
    <scope>NUCLEOTIDE SEQUENCE [LARGE SCALE GENOMIC DNA]</scope>
    <source>
        <strain evidence="3 4">UTICA-S1B9</strain>
    </source>
</reference>
<proteinExistence type="predicted"/>
<evidence type="ECO:0000313" key="4">
    <source>
        <dbReference type="Proteomes" id="UP000239446"/>
    </source>
</evidence>
<evidence type="ECO:0000313" key="2">
    <source>
        <dbReference type="EMBL" id="PPK51458.1"/>
    </source>
</evidence>
<dbReference type="GO" id="GO:0003677">
    <property type="term" value="F:DNA binding"/>
    <property type="evidence" value="ECO:0007669"/>
    <property type="project" value="InterPro"/>
</dbReference>
<dbReference type="Proteomes" id="UP000239446">
    <property type="component" value="Unassembled WGS sequence"/>
</dbReference>
<evidence type="ECO:0000313" key="3">
    <source>
        <dbReference type="EMBL" id="PPK54762.1"/>
    </source>
</evidence>
<gene>
    <name evidence="3" type="ORF">B0H24_101029</name>
    <name evidence="2" type="ORF">BY455_11257</name>
</gene>
<organism evidence="3 4">
    <name type="scientific">Marinobacter persicus</name>
    <dbReference type="NCBI Taxonomy" id="930118"/>
    <lineage>
        <taxon>Bacteria</taxon>
        <taxon>Pseudomonadati</taxon>
        <taxon>Pseudomonadota</taxon>
        <taxon>Gammaproteobacteria</taxon>
        <taxon>Pseudomonadales</taxon>
        <taxon>Marinobacteraceae</taxon>
        <taxon>Marinobacter</taxon>
    </lineage>
</organism>
<dbReference type="Pfam" id="PF12728">
    <property type="entry name" value="HTH_17"/>
    <property type="match status" value="1"/>
</dbReference>
<evidence type="ECO:0000259" key="1">
    <source>
        <dbReference type="Pfam" id="PF12728"/>
    </source>
</evidence>
<protein>
    <submittedName>
        <fullName evidence="3">AlpA family transcriptional regulator</fullName>
    </submittedName>
</protein>
<dbReference type="OrthoDB" id="5298532at2"/>
<dbReference type="InterPro" id="IPR009061">
    <property type="entry name" value="DNA-bd_dom_put_sf"/>
</dbReference>
<dbReference type="SUPFAM" id="SSF46955">
    <property type="entry name" value="Putative DNA-binding domain"/>
    <property type="match status" value="1"/>
</dbReference>
<feature type="domain" description="Helix-turn-helix" evidence="1">
    <location>
        <begin position="13"/>
        <end position="65"/>
    </location>
</feature>
<dbReference type="Proteomes" id="UP000239648">
    <property type="component" value="Unassembled WGS sequence"/>
</dbReference>
<dbReference type="NCBIfam" id="TIGR01764">
    <property type="entry name" value="excise"/>
    <property type="match status" value="1"/>
</dbReference>
<dbReference type="AlphaFoldDB" id="A0A2S6G6I6"/>
<dbReference type="InterPro" id="IPR010093">
    <property type="entry name" value="SinI_DNA-bd"/>
</dbReference>
<comment type="caution">
    <text evidence="3">The sequence shown here is derived from an EMBL/GenBank/DDBJ whole genome shotgun (WGS) entry which is preliminary data.</text>
</comment>
<dbReference type="EMBL" id="PTIT01000012">
    <property type="protein sequence ID" value="PPK51458.1"/>
    <property type="molecule type" value="Genomic_DNA"/>
</dbReference>